<name>A0A423PJA6_9GAMM</name>
<evidence type="ECO:0008006" key="4">
    <source>
        <dbReference type="Google" id="ProtNLM"/>
    </source>
</evidence>
<dbReference type="SUPFAM" id="SSF52540">
    <property type="entry name" value="P-loop containing nucleoside triphosphate hydrolases"/>
    <property type="match status" value="1"/>
</dbReference>
<protein>
    <recommendedName>
        <fullName evidence="4">Sulfotransferase</fullName>
    </recommendedName>
</protein>
<proteinExistence type="predicted"/>
<keyword evidence="1" id="KW-0808">Transferase</keyword>
<dbReference type="GO" id="GO:0008476">
    <property type="term" value="F:protein-tyrosine sulfotransferase activity"/>
    <property type="evidence" value="ECO:0007669"/>
    <property type="project" value="InterPro"/>
</dbReference>
<dbReference type="OrthoDB" id="255821at2"/>
<dbReference type="PANTHER" id="PTHR12788">
    <property type="entry name" value="PROTEIN-TYROSINE SULFOTRANSFERASE 2"/>
    <property type="match status" value="1"/>
</dbReference>
<accession>A0A423PJA6</accession>
<evidence type="ECO:0000313" key="3">
    <source>
        <dbReference type="Proteomes" id="UP000285310"/>
    </source>
</evidence>
<dbReference type="Gene3D" id="3.40.50.300">
    <property type="entry name" value="P-loop containing nucleotide triphosphate hydrolases"/>
    <property type="match status" value="1"/>
</dbReference>
<sequence>MTRRATHSIPAFDGHASRRHESVSIRRLNARGAFEALRHRRRLAGIQSIVHFAGFPRSGHSLIGSIIDAHPNARIAHELDAIGLLEAGLPLSRIAALMDHASRVFTRHGRYWNGYCYYVEGASHHRGDTLSVIGDKKGDMAVKRIQARPDLLEQLNRDTRWRKPWICVTRNPFDNIATMSLRAGRAYDALRTRTPEPAAFAAALRQSQADGHIADTVSDEQIDIYAALCETVERIRSHTAETDWHTLCHSALAAAPHGVLSRLMAFLGLPIDPDHIARSAALIHTRPSATRELVAWPAAARERVAGLIERYPFLAHYRDERGHAVD</sequence>
<reference evidence="2 3" key="1">
    <citation type="submission" date="2013-10" db="EMBL/GenBank/DDBJ databases">
        <title>Salinisphaera japonica YTM-1 Genome Sequencing.</title>
        <authorList>
            <person name="Lai Q."/>
            <person name="Li C."/>
            <person name="Shao Z."/>
        </authorList>
    </citation>
    <scope>NUCLEOTIDE SEQUENCE [LARGE SCALE GENOMIC DNA]</scope>
    <source>
        <strain evidence="2 3">YTM-1</strain>
    </source>
</reference>
<organism evidence="2 3">
    <name type="scientific">Salinisphaera japonica YTM-1</name>
    <dbReference type="NCBI Taxonomy" id="1209778"/>
    <lineage>
        <taxon>Bacteria</taxon>
        <taxon>Pseudomonadati</taxon>
        <taxon>Pseudomonadota</taxon>
        <taxon>Gammaproteobacteria</taxon>
        <taxon>Salinisphaerales</taxon>
        <taxon>Salinisphaeraceae</taxon>
        <taxon>Salinisphaera</taxon>
    </lineage>
</organism>
<dbReference type="Proteomes" id="UP000285310">
    <property type="component" value="Unassembled WGS sequence"/>
</dbReference>
<dbReference type="AlphaFoldDB" id="A0A423PJA6"/>
<dbReference type="InterPro" id="IPR027417">
    <property type="entry name" value="P-loop_NTPase"/>
</dbReference>
<keyword evidence="3" id="KW-1185">Reference proteome</keyword>
<dbReference type="InterPro" id="IPR026634">
    <property type="entry name" value="TPST-like"/>
</dbReference>
<dbReference type="RefSeq" id="WP_123659031.1">
    <property type="nucleotide sequence ID" value="NZ_AYKG01000045.1"/>
</dbReference>
<dbReference type="PANTHER" id="PTHR12788:SF8">
    <property type="entry name" value="PROTEIN-TYROSINE SULFOTRANSFERASE"/>
    <property type="match status" value="1"/>
</dbReference>
<dbReference type="InParanoid" id="A0A423PJA6"/>
<comment type="caution">
    <text evidence="2">The sequence shown here is derived from an EMBL/GenBank/DDBJ whole genome shotgun (WGS) entry which is preliminary data.</text>
</comment>
<evidence type="ECO:0000313" key="2">
    <source>
        <dbReference type="EMBL" id="ROO25684.1"/>
    </source>
</evidence>
<dbReference type="EMBL" id="AYKG01000045">
    <property type="protein sequence ID" value="ROO25684.1"/>
    <property type="molecule type" value="Genomic_DNA"/>
</dbReference>
<gene>
    <name evidence="2" type="ORF">SAJA_12865</name>
</gene>
<evidence type="ECO:0000256" key="1">
    <source>
        <dbReference type="ARBA" id="ARBA00022679"/>
    </source>
</evidence>